<organism evidence="1 2">
    <name type="scientific">Candidatus Aphodenecus pullistercoris</name>
    <dbReference type="NCBI Taxonomy" id="2840669"/>
    <lineage>
        <taxon>Bacteria</taxon>
        <taxon>Pseudomonadati</taxon>
        <taxon>Spirochaetota</taxon>
        <taxon>Spirochaetia</taxon>
        <taxon>Spirochaetales</taxon>
        <taxon>Candidatus Aphodenecus</taxon>
    </lineage>
</organism>
<evidence type="ECO:0000313" key="2">
    <source>
        <dbReference type="Proteomes" id="UP000823633"/>
    </source>
</evidence>
<gene>
    <name evidence="1" type="ORF">IAC42_08800</name>
</gene>
<dbReference type="AlphaFoldDB" id="A0A9D9HAD9"/>
<reference evidence="1" key="2">
    <citation type="journal article" date="2021" name="PeerJ">
        <title>Extensive microbial diversity within the chicken gut microbiome revealed by metagenomics and culture.</title>
        <authorList>
            <person name="Gilroy R."/>
            <person name="Ravi A."/>
            <person name="Getino M."/>
            <person name="Pursley I."/>
            <person name="Horton D.L."/>
            <person name="Alikhan N.F."/>
            <person name="Baker D."/>
            <person name="Gharbi K."/>
            <person name="Hall N."/>
            <person name="Watson M."/>
            <person name="Adriaenssens E.M."/>
            <person name="Foster-Nyarko E."/>
            <person name="Jarju S."/>
            <person name="Secka A."/>
            <person name="Antonio M."/>
            <person name="Oren A."/>
            <person name="Chaudhuri R.R."/>
            <person name="La Ragione R."/>
            <person name="Hildebrand F."/>
            <person name="Pallen M.J."/>
        </authorList>
    </citation>
    <scope>NUCLEOTIDE SEQUENCE</scope>
    <source>
        <strain evidence="1">11167</strain>
    </source>
</reference>
<reference evidence="1" key="1">
    <citation type="submission" date="2020-10" db="EMBL/GenBank/DDBJ databases">
        <authorList>
            <person name="Gilroy R."/>
        </authorList>
    </citation>
    <scope>NUCLEOTIDE SEQUENCE</scope>
    <source>
        <strain evidence="1">11167</strain>
    </source>
</reference>
<sequence length="50" mass="5712">MKEEYGEMKKMMGKASIHMFPHGSHPSMLSNAEESAVIARDFIMENVRLN</sequence>
<dbReference type="EMBL" id="JADIMU010000060">
    <property type="protein sequence ID" value="MBO8443834.1"/>
    <property type="molecule type" value="Genomic_DNA"/>
</dbReference>
<dbReference type="Proteomes" id="UP000823633">
    <property type="component" value="Unassembled WGS sequence"/>
</dbReference>
<comment type="caution">
    <text evidence="1">The sequence shown here is derived from an EMBL/GenBank/DDBJ whole genome shotgun (WGS) entry which is preliminary data.</text>
</comment>
<name>A0A9D9HAD9_9SPIR</name>
<proteinExistence type="predicted"/>
<protein>
    <recommendedName>
        <fullName evidence="3">Alpha/beta hydrolase</fullName>
    </recommendedName>
</protein>
<accession>A0A9D9HAD9</accession>
<evidence type="ECO:0008006" key="3">
    <source>
        <dbReference type="Google" id="ProtNLM"/>
    </source>
</evidence>
<evidence type="ECO:0000313" key="1">
    <source>
        <dbReference type="EMBL" id="MBO8443834.1"/>
    </source>
</evidence>